<dbReference type="FunFam" id="3.40.50.300:FF:000425">
    <property type="entry name" value="Probable ABC transporter, ATP-binding subunit"/>
    <property type="match status" value="1"/>
</dbReference>
<evidence type="ECO:0000256" key="1">
    <source>
        <dbReference type="ARBA" id="ARBA00022448"/>
    </source>
</evidence>
<dbReference type="Gene3D" id="3.40.50.300">
    <property type="entry name" value="P-loop containing nucleotide triphosphate hydrolases"/>
    <property type="match status" value="1"/>
</dbReference>
<dbReference type="PANTHER" id="PTHR42781:SF4">
    <property type="entry name" value="SPERMIDINE_PUTRESCINE IMPORT ATP-BINDING PROTEIN POTA"/>
    <property type="match status" value="1"/>
</dbReference>
<dbReference type="AlphaFoldDB" id="A0A6J6F1J4"/>
<keyword evidence="1" id="KW-0813">Transport</keyword>
<dbReference type="SUPFAM" id="SSF52540">
    <property type="entry name" value="P-loop containing nucleoside triphosphate hydrolases"/>
    <property type="match status" value="1"/>
</dbReference>
<dbReference type="SMART" id="SM00382">
    <property type="entry name" value="AAA"/>
    <property type="match status" value="1"/>
</dbReference>
<evidence type="ECO:0000256" key="5">
    <source>
        <dbReference type="ARBA" id="ARBA00022840"/>
    </source>
</evidence>
<reference evidence="10" key="1">
    <citation type="submission" date="2020-05" db="EMBL/GenBank/DDBJ databases">
        <authorList>
            <person name="Chiriac C."/>
            <person name="Salcher M."/>
            <person name="Ghai R."/>
            <person name="Kavagutti S V."/>
        </authorList>
    </citation>
    <scope>NUCLEOTIDE SEQUENCE</scope>
</reference>
<dbReference type="InterPro" id="IPR008995">
    <property type="entry name" value="Mo/tungstate-bd_C_term_dom"/>
</dbReference>
<keyword evidence="8" id="KW-0472">Membrane</keyword>
<dbReference type="GO" id="GO:0043190">
    <property type="term" value="C:ATP-binding cassette (ABC) transporter complex"/>
    <property type="evidence" value="ECO:0007669"/>
    <property type="project" value="InterPro"/>
</dbReference>
<dbReference type="InterPro" id="IPR003593">
    <property type="entry name" value="AAA+_ATPase"/>
</dbReference>
<dbReference type="InterPro" id="IPR050093">
    <property type="entry name" value="ABC_SmlMolc_Importer"/>
</dbReference>
<dbReference type="GO" id="GO:0015408">
    <property type="term" value="F:ABC-type ferric iron transporter activity"/>
    <property type="evidence" value="ECO:0007669"/>
    <property type="project" value="InterPro"/>
</dbReference>
<evidence type="ECO:0000256" key="2">
    <source>
        <dbReference type="ARBA" id="ARBA00022475"/>
    </source>
</evidence>
<dbReference type="InterPro" id="IPR013611">
    <property type="entry name" value="Transp-assoc_OB_typ2"/>
</dbReference>
<keyword evidence="6" id="KW-0408">Iron</keyword>
<keyword evidence="2" id="KW-1003">Cell membrane</keyword>
<protein>
    <submittedName>
        <fullName evidence="10">Unannotated protein</fullName>
    </submittedName>
</protein>
<dbReference type="InterPro" id="IPR012340">
    <property type="entry name" value="NA-bd_OB-fold"/>
</dbReference>
<evidence type="ECO:0000259" key="9">
    <source>
        <dbReference type="PROSITE" id="PS50893"/>
    </source>
</evidence>
<evidence type="ECO:0000256" key="6">
    <source>
        <dbReference type="ARBA" id="ARBA00023004"/>
    </source>
</evidence>
<dbReference type="InterPro" id="IPR027417">
    <property type="entry name" value="P-loop_NTPase"/>
</dbReference>
<organism evidence="10">
    <name type="scientific">freshwater metagenome</name>
    <dbReference type="NCBI Taxonomy" id="449393"/>
    <lineage>
        <taxon>unclassified sequences</taxon>
        <taxon>metagenomes</taxon>
        <taxon>ecological metagenomes</taxon>
    </lineage>
</organism>
<dbReference type="PANTHER" id="PTHR42781">
    <property type="entry name" value="SPERMIDINE/PUTRESCINE IMPORT ATP-BINDING PROTEIN POTA"/>
    <property type="match status" value="1"/>
</dbReference>
<keyword evidence="7" id="KW-0406">Ion transport</keyword>
<dbReference type="SUPFAM" id="SSF50331">
    <property type="entry name" value="MOP-like"/>
    <property type="match status" value="1"/>
</dbReference>
<dbReference type="InterPro" id="IPR017871">
    <property type="entry name" value="ABC_transporter-like_CS"/>
</dbReference>
<dbReference type="InterPro" id="IPR015853">
    <property type="entry name" value="ABC_transpr_FbpC"/>
</dbReference>
<dbReference type="InterPro" id="IPR003439">
    <property type="entry name" value="ABC_transporter-like_ATP-bd"/>
</dbReference>
<evidence type="ECO:0000256" key="4">
    <source>
        <dbReference type="ARBA" id="ARBA00022741"/>
    </source>
</evidence>
<name>A0A6J6F1J4_9ZZZZ</name>
<dbReference type="Pfam" id="PF08402">
    <property type="entry name" value="TOBE_2"/>
    <property type="match status" value="1"/>
</dbReference>
<keyword evidence="4" id="KW-0547">Nucleotide-binding</keyword>
<gene>
    <name evidence="10" type="ORF">UFOPK1766_00447</name>
</gene>
<feature type="domain" description="ABC transporter" evidence="9">
    <location>
        <begin position="4"/>
        <end position="238"/>
    </location>
</feature>
<evidence type="ECO:0000256" key="8">
    <source>
        <dbReference type="ARBA" id="ARBA00023136"/>
    </source>
</evidence>
<dbReference type="GO" id="GO:0016887">
    <property type="term" value="F:ATP hydrolysis activity"/>
    <property type="evidence" value="ECO:0007669"/>
    <property type="project" value="InterPro"/>
</dbReference>
<evidence type="ECO:0000256" key="7">
    <source>
        <dbReference type="ARBA" id="ARBA00023065"/>
    </source>
</evidence>
<proteinExistence type="predicted"/>
<dbReference type="EMBL" id="CAEZTW010000060">
    <property type="protein sequence ID" value="CAB4580804.1"/>
    <property type="molecule type" value="Genomic_DNA"/>
</dbReference>
<dbReference type="GO" id="GO:0005524">
    <property type="term" value="F:ATP binding"/>
    <property type="evidence" value="ECO:0007669"/>
    <property type="project" value="UniProtKB-KW"/>
</dbReference>
<evidence type="ECO:0000256" key="3">
    <source>
        <dbReference type="ARBA" id="ARBA00022496"/>
    </source>
</evidence>
<accession>A0A6J6F1J4</accession>
<dbReference type="CDD" id="cd03259">
    <property type="entry name" value="ABC_Carb_Solutes_like"/>
    <property type="match status" value="1"/>
</dbReference>
<dbReference type="Pfam" id="PF00005">
    <property type="entry name" value="ABC_tran"/>
    <property type="match status" value="1"/>
</dbReference>
<keyword evidence="5" id="KW-0067">ATP-binding</keyword>
<keyword evidence="3" id="KW-0410">Iron transport</keyword>
<dbReference type="PROSITE" id="PS50893">
    <property type="entry name" value="ABC_TRANSPORTER_2"/>
    <property type="match status" value="1"/>
</dbReference>
<dbReference type="Gene3D" id="2.40.50.140">
    <property type="entry name" value="Nucleic acid-binding proteins"/>
    <property type="match status" value="1"/>
</dbReference>
<evidence type="ECO:0000313" key="10">
    <source>
        <dbReference type="EMBL" id="CAB4580804.1"/>
    </source>
</evidence>
<dbReference type="PROSITE" id="PS00211">
    <property type="entry name" value="ABC_TRANSPORTER_1"/>
    <property type="match status" value="1"/>
</dbReference>
<sequence length="346" mass="37324">MTSVEIKNLDVELGKRKILDNLSFNLGAGQIAALLGPSGCGKTTLLRAIAGLIQPSAGTIRFDKQLVSLSSLVLPAHKRKIGYVPQEGALFPHLNVAENIAFGIDRSSLTKVQIKQVVKQMLTLTNLTGLESRMPNQLSGGQQTRVALARALAVKPAIILLDEPFSALDAQLRIELRADVIKLLRSQNTTAILVTHDREEALVSADLVALMQLGRIIQQGSPEQVYTSPLSANTAMSTGDALVLAASKLSDGRTDYIFNPITSLAQVMEVGQVVIRPEEIKISHDLAFGKISGQITKIDYYGHDAMIAVKVNDQVLQVRIPGPLDFAVGQQVGLDHQGPLRFFATI</sequence>